<keyword evidence="3" id="KW-0853">WD repeat</keyword>
<evidence type="ECO:0008006" key="7">
    <source>
        <dbReference type="Google" id="ProtNLM"/>
    </source>
</evidence>
<dbReference type="GO" id="GO:0060294">
    <property type="term" value="P:cilium movement involved in cell motility"/>
    <property type="evidence" value="ECO:0007669"/>
    <property type="project" value="TreeGrafter"/>
</dbReference>
<dbReference type="EMBL" id="GEDC01026345">
    <property type="protein sequence ID" value="JAS10953.1"/>
    <property type="molecule type" value="Transcribed_RNA"/>
</dbReference>
<dbReference type="AlphaFoldDB" id="A0A1B6CBV5"/>
<keyword evidence="2" id="KW-0963">Cytoplasm</keyword>
<dbReference type="InterPro" id="IPR036322">
    <property type="entry name" value="WD40_repeat_dom_sf"/>
</dbReference>
<evidence type="ECO:0000256" key="2">
    <source>
        <dbReference type="ARBA" id="ARBA00022490"/>
    </source>
</evidence>
<feature type="region of interest" description="Disordered" evidence="5">
    <location>
        <begin position="1"/>
        <end position="36"/>
    </location>
</feature>
<dbReference type="SMART" id="SM00320">
    <property type="entry name" value="WD40"/>
    <property type="match status" value="2"/>
</dbReference>
<organism evidence="6">
    <name type="scientific">Clastoptera arizonana</name>
    <name type="common">Arizona spittle bug</name>
    <dbReference type="NCBI Taxonomy" id="38151"/>
    <lineage>
        <taxon>Eukaryota</taxon>
        <taxon>Metazoa</taxon>
        <taxon>Ecdysozoa</taxon>
        <taxon>Arthropoda</taxon>
        <taxon>Hexapoda</taxon>
        <taxon>Insecta</taxon>
        <taxon>Pterygota</taxon>
        <taxon>Neoptera</taxon>
        <taxon>Paraneoptera</taxon>
        <taxon>Hemiptera</taxon>
        <taxon>Auchenorrhyncha</taxon>
        <taxon>Cercopoidea</taxon>
        <taxon>Clastopteridae</taxon>
        <taxon>Clastoptera</taxon>
    </lineage>
</organism>
<dbReference type="PANTHER" id="PTHR12442">
    <property type="entry name" value="DYNEIN INTERMEDIATE CHAIN"/>
    <property type="match status" value="1"/>
</dbReference>
<evidence type="ECO:0000256" key="5">
    <source>
        <dbReference type="SAM" id="MobiDB-lite"/>
    </source>
</evidence>
<dbReference type="SUPFAM" id="SSF50978">
    <property type="entry name" value="WD40 repeat-like"/>
    <property type="match status" value="1"/>
</dbReference>
<sequence>MSQKKRQIKNMTPSSKSKAHKKTFKEPSTGGLGFEGVSADTDLELINTETHKSKSYVGSISFKSKKFNSVDKSRPSSCTTQTTYSEMSDDQDILILTLSEITQKIVHCQIGQDLFIDIPWCNVKKKDILEDISIQDTNSPFYKIMGKIMAYKHEELLMGYEPLGSEENQFYLCITENGRNEVLQRLEHMRLEFTKKIQASKEIKPKPWKSLGSESEVDLFQVKNTRALISLEWIGEVAKRCHEPVFSDLDADEKNNTYTSLLPKKEKPDLIFMKTQDTGSQAVPTVKDLEVQTVPEIPTNENTQCATEAEIAVVEQENTTEKSQDLNAFFEKNINFLTDILHYNEVYDLYKDDYPALATFAKDAQVQQHSAYRQYQSFTDVAAIEGKLVISSSWHPNYTGIVAVAYANVIPCKTHELEYDSDQADYEEENTDESDKEKNEGEEDTPGNKKWLEEEKAEKETKEENTELYDKAAKKLKDVEATKRVWDVKVMDGTDEIKRETLELDSEPKFEYIEHPVESESQTEQELKHSVDVEIIDIEDNITEEYKKSSDSLVDDRYMDSFLQRSSVSIERGLKSPSIRSEQSAISEASKYGKLATKLTKHKHQIHSTSSRKDKNKQRFQKYLGRDYYSATSLMSRKTSLVSSLAYSSIDTGERFFGDQEKEKFEEVTDDEELKDDEEELPYLEPNNPVLIWSFVDDLTPKLRLDSPYEVTCVEFCPHNGNILAGGTVSGQVVVWDITGRIEELEQPETLTPQQQKHKKVMEYLMDWRRDTRSRRRVRPCVISNYDVSHNDKITSLSWIIPFLEVSRFGEVEPVTSQNGFSLQVVTSGLEGEIKIWDLKSDPLKKSKKQVRRRNDTVERYGRPTSLDKGISPFSKLYRQWNPLLTLKLTHGHASVMLTGVAPTSGLFSRNRVTPPLLGVKETLENRVEYTLGSPKEALNLSRHFFISTAFGHPGNVEWEIMDKEAATASEGPITPSIGLWKTVHDAPITRIVRHPFFSDICLTVGGHMFAIWHQEDREYPIMSKRYYGVRITDGLWSSLRPSLIRIARSDGIVEIWDLLLQSHAPANKIIVSGKIVTNMSGPCLPEVHGLLGIADYNSAFRLFYIPRQFRVYNMDELAQIKEMFNKEPARRRKMREWSKWWRENEVNSDRQMKKRENSQEQSNEEVLPEEEKIKESQKKYKEEVYKWYLMRRGKSYLGTEEAEEKWRYKQEKHMHEVIMQKKKSRSC</sequence>
<dbReference type="InterPro" id="IPR015943">
    <property type="entry name" value="WD40/YVTN_repeat-like_dom_sf"/>
</dbReference>
<feature type="compositionally biased region" description="Basic and acidic residues" evidence="5">
    <location>
        <begin position="446"/>
        <end position="466"/>
    </location>
</feature>
<feature type="region of interest" description="Disordered" evidence="5">
    <location>
        <begin position="419"/>
        <end position="466"/>
    </location>
</feature>
<dbReference type="GO" id="GO:0036159">
    <property type="term" value="P:inner dynein arm assembly"/>
    <property type="evidence" value="ECO:0007669"/>
    <property type="project" value="TreeGrafter"/>
</dbReference>
<feature type="compositionally biased region" description="Basic and acidic residues" evidence="5">
    <location>
        <begin position="1149"/>
        <end position="1159"/>
    </location>
</feature>
<gene>
    <name evidence="6" type="ORF">g.13559</name>
</gene>
<dbReference type="GO" id="GO:0045504">
    <property type="term" value="F:dynein heavy chain binding"/>
    <property type="evidence" value="ECO:0007669"/>
    <property type="project" value="TreeGrafter"/>
</dbReference>
<evidence type="ECO:0000313" key="6">
    <source>
        <dbReference type="EMBL" id="JAS10953.1"/>
    </source>
</evidence>
<feature type="region of interest" description="Disordered" evidence="5">
    <location>
        <begin position="1149"/>
        <end position="1178"/>
    </location>
</feature>
<dbReference type="InterPro" id="IPR050687">
    <property type="entry name" value="Dynein_IC"/>
</dbReference>
<reference evidence="6" key="1">
    <citation type="submission" date="2015-12" db="EMBL/GenBank/DDBJ databases">
        <title>De novo transcriptome assembly of four potential Pierce s Disease insect vectors from Arizona vineyards.</title>
        <authorList>
            <person name="Tassone E.E."/>
        </authorList>
    </citation>
    <scope>NUCLEOTIDE SEQUENCE</scope>
</reference>
<keyword evidence="4" id="KW-0677">Repeat</keyword>
<dbReference type="GO" id="GO:0036156">
    <property type="term" value="C:inner dynein arm"/>
    <property type="evidence" value="ECO:0007669"/>
    <property type="project" value="TreeGrafter"/>
</dbReference>
<accession>A0A1B6CBV5</accession>
<evidence type="ECO:0000256" key="1">
    <source>
        <dbReference type="ARBA" id="ARBA00004496"/>
    </source>
</evidence>
<proteinExistence type="predicted"/>
<comment type="subcellular location">
    <subcellularLocation>
        <location evidence="1">Cytoplasm</location>
    </subcellularLocation>
</comment>
<name>A0A1B6CBV5_9HEMI</name>
<dbReference type="InterPro" id="IPR001680">
    <property type="entry name" value="WD40_rpt"/>
</dbReference>
<feature type="compositionally biased region" description="Acidic residues" evidence="5">
    <location>
        <begin position="419"/>
        <end position="432"/>
    </location>
</feature>
<evidence type="ECO:0000256" key="3">
    <source>
        <dbReference type="ARBA" id="ARBA00022574"/>
    </source>
</evidence>
<dbReference type="PANTHER" id="PTHR12442:SF5">
    <property type="entry name" value="DYNEIN AXONEMAL INTERMEDIATE CHAIN 3"/>
    <property type="match status" value="1"/>
</dbReference>
<evidence type="ECO:0000256" key="4">
    <source>
        <dbReference type="ARBA" id="ARBA00022737"/>
    </source>
</evidence>
<dbReference type="GO" id="GO:0045503">
    <property type="term" value="F:dynein light chain binding"/>
    <property type="evidence" value="ECO:0007669"/>
    <property type="project" value="TreeGrafter"/>
</dbReference>
<dbReference type="Gene3D" id="2.130.10.10">
    <property type="entry name" value="YVTN repeat-like/Quinoprotein amine dehydrogenase"/>
    <property type="match status" value="1"/>
</dbReference>
<protein>
    <recommendedName>
        <fullName evidence="7">WD repeat-containing protein 63</fullName>
    </recommendedName>
</protein>